<protein>
    <submittedName>
        <fullName evidence="1">Uncharacterized protein</fullName>
    </submittedName>
</protein>
<dbReference type="STRING" id="897.B2D07_07025"/>
<dbReference type="Proteomes" id="UP000014977">
    <property type="component" value="Unassembled WGS sequence"/>
</dbReference>
<accession>S7URB0</accession>
<evidence type="ECO:0000313" key="2">
    <source>
        <dbReference type="Proteomes" id="UP000014977"/>
    </source>
</evidence>
<dbReference type="eggNOG" id="ENOG503394Y">
    <property type="taxonomic scope" value="Bacteria"/>
</dbReference>
<dbReference type="OrthoDB" id="5421502at2"/>
<evidence type="ECO:0000313" key="1">
    <source>
        <dbReference type="EMBL" id="EPR34833.1"/>
    </source>
</evidence>
<dbReference type="AlphaFoldDB" id="S7URB0"/>
<organism evidence="1 2">
    <name type="scientific">Desulfococcus multivorans DSM 2059</name>
    <dbReference type="NCBI Taxonomy" id="1121405"/>
    <lineage>
        <taxon>Bacteria</taxon>
        <taxon>Pseudomonadati</taxon>
        <taxon>Thermodesulfobacteriota</taxon>
        <taxon>Desulfobacteria</taxon>
        <taxon>Desulfobacterales</taxon>
        <taxon>Desulfococcaceae</taxon>
        <taxon>Desulfococcus</taxon>
    </lineage>
</organism>
<dbReference type="EMBL" id="ATHJ01000110">
    <property type="protein sequence ID" value="EPR34833.1"/>
    <property type="molecule type" value="Genomic_DNA"/>
</dbReference>
<dbReference type="RefSeq" id="WP_020878302.1">
    <property type="nucleotide sequence ID" value="NZ_ATHJ01000110.1"/>
</dbReference>
<comment type="caution">
    <text evidence="1">The sequence shown here is derived from an EMBL/GenBank/DDBJ whole genome shotgun (WGS) entry which is preliminary data.</text>
</comment>
<name>S7URB0_DESML</name>
<sequence length="97" mass="11281">MHELINESGWVWVFVQDPGNDERYVGQHYQEDDISFIPAFIEKEEALKCYSRMKLEKGRKYEAQAVHYDDLIREAAANGFVVFLLNGQGEIIDKILT</sequence>
<reference evidence="1 2" key="1">
    <citation type="journal article" date="2013" name="Genome Announc.">
        <title>Draft genome sequences for three mercury-methylating, sulfate-reducing bacteria.</title>
        <authorList>
            <person name="Brown S.D."/>
            <person name="Hurt R.A.Jr."/>
            <person name="Gilmour C.C."/>
            <person name="Elias D.A."/>
        </authorList>
    </citation>
    <scope>NUCLEOTIDE SEQUENCE [LARGE SCALE GENOMIC DNA]</scope>
    <source>
        <strain evidence="1 2">DSM 2059</strain>
    </source>
</reference>
<proteinExistence type="predicted"/>
<gene>
    <name evidence="1" type="ORF">dsmv_3212</name>
</gene>
<keyword evidence="2" id="KW-1185">Reference proteome</keyword>